<dbReference type="RefSeq" id="WP_008953368.1">
    <property type="nucleotide sequence ID" value="NZ_ACIS01000003.1"/>
</dbReference>
<dbReference type="Proteomes" id="UP000003165">
    <property type="component" value="Unassembled WGS sequence"/>
</dbReference>
<name>B9Z1W3_9NEIS</name>
<proteinExistence type="predicted"/>
<gene>
    <name evidence="1" type="ORF">FuraDRAFT_1348</name>
</gene>
<evidence type="ECO:0008006" key="3">
    <source>
        <dbReference type="Google" id="ProtNLM"/>
    </source>
</evidence>
<sequence length="316" mass="34601">MTADASSSTFYLPYAHPAVRDLAFLLTAPTPWLTGADIPPERLLGDAGPALLAELDHDPAPLVAWLAARPTTRLGRYAENLLAFWFDLAPHIECVAANLQVQNGQQRTVGEFDFLLRIDGEPWHLETASKFYLMLGEGRHTLVGPSLRDAWALKAAKLQDQLALSRHAAAQPLLPPGFVGCRTAARLAGWLFYPHAVLLEPPLAPDLLTGWARPLLAPWPRRSLASRWVWLPRLRWLAPARVDEAETLDEDALRRHLAAAEAPQLVAEVLPLGGGDWEEVARGFVCPPNWPPPARLAELLDTVQELANGKAGSGGR</sequence>
<dbReference type="Pfam" id="PF08907">
    <property type="entry name" value="DUF1853"/>
    <property type="match status" value="1"/>
</dbReference>
<organism evidence="1 2">
    <name type="scientific">Pseudogulbenkiania ferrooxidans 2002</name>
    <dbReference type="NCBI Taxonomy" id="279714"/>
    <lineage>
        <taxon>Bacteria</taxon>
        <taxon>Pseudomonadati</taxon>
        <taxon>Pseudomonadota</taxon>
        <taxon>Betaproteobacteria</taxon>
        <taxon>Neisseriales</taxon>
        <taxon>Chromobacteriaceae</taxon>
        <taxon>Pseudogulbenkiania</taxon>
    </lineage>
</organism>
<evidence type="ECO:0000313" key="2">
    <source>
        <dbReference type="Proteomes" id="UP000003165"/>
    </source>
</evidence>
<dbReference type="AlphaFoldDB" id="B9Z1W3"/>
<keyword evidence="2" id="KW-1185">Reference proteome</keyword>
<dbReference type="EMBL" id="ACIS01000003">
    <property type="protein sequence ID" value="EEG09408.1"/>
    <property type="molecule type" value="Genomic_DNA"/>
</dbReference>
<dbReference type="InterPro" id="IPR015003">
    <property type="entry name" value="DUF1853"/>
</dbReference>
<dbReference type="eggNOG" id="COG3782">
    <property type="taxonomic scope" value="Bacteria"/>
</dbReference>
<comment type="caution">
    <text evidence="1">The sequence shown here is derived from an EMBL/GenBank/DDBJ whole genome shotgun (WGS) entry which is preliminary data.</text>
</comment>
<reference evidence="1 2" key="1">
    <citation type="submission" date="2009-02" db="EMBL/GenBank/DDBJ databases">
        <title>Sequencing of the draft genome and assembly of Lutiella nitroferrum 2002.</title>
        <authorList>
            <consortium name="US DOE Joint Genome Institute (JGI-PGF)"/>
            <person name="Lucas S."/>
            <person name="Copeland A."/>
            <person name="Lapidus A."/>
            <person name="Glavina del Rio T."/>
            <person name="Tice H."/>
            <person name="Bruce D."/>
            <person name="Goodwin L."/>
            <person name="Pitluck S."/>
            <person name="Larimer F."/>
            <person name="Land M.L."/>
            <person name="Hauser L."/>
            <person name="Coates J.D."/>
        </authorList>
    </citation>
    <scope>NUCLEOTIDE SEQUENCE [LARGE SCALE GENOMIC DNA]</scope>
    <source>
        <strain evidence="1 2">2002</strain>
    </source>
</reference>
<protein>
    <recommendedName>
        <fullName evidence="3">DUF1853 family protein</fullName>
    </recommendedName>
</protein>
<evidence type="ECO:0000313" key="1">
    <source>
        <dbReference type="EMBL" id="EEG09408.1"/>
    </source>
</evidence>
<accession>B9Z1W3</accession>